<evidence type="ECO:0000313" key="3">
    <source>
        <dbReference type="EMBL" id="GBP09881.1"/>
    </source>
</evidence>
<evidence type="ECO:0000256" key="1">
    <source>
        <dbReference type="SAM" id="MobiDB-lite"/>
    </source>
</evidence>
<feature type="compositionally biased region" description="Polar residues" evidence="1">
    <location>
        <begin position="113"/>
        <end position="124"/>
    </location>
</feature>
<proteinExistence type="predicted"/>
<feature type="region of interest" description="Disordered" evidence="1">
    <location>
        <begin position="107"/>
        <end position="136"/>
    </location>
</feature>
<dbReference type="AlphaFoldDB" id="A0A4C1T9A8"/>
<name>A0A4C1T9A8_EUMVA</name>
<protein>
    <submittedName>
        <fullName evidence="3">Uncharacterized protein</fullName>
    </submittedName>
</protein>
<dbReference type="STRING" id="151549.A0A4C1T9A8"/>
<evidence type="ECO:0000256" key="2">
    <source>
        <dbReference type="SAM" id="Phobius"/>
    </source>
</evidence>
<keyword evidence="2" id="KW-0812">Transmembrane</keyword>
<dbReference type="EMBL" id="BGZK01000038">
    <property type="protein sequence ID" value="GBP09881.1"/>
    <property type="molecule type" value="Genomic_DNA"/>
</dbReference>
<sequence length="278" mass="30519">MKHHARRLFTEFKRGLVDLSDEFRDGRPSAAVKNLRHRLCAPYDQNRQACKLPRDSSILRHRHESNTINPSQTFEYEKTVLAVDLTQFDSGSKNGPRHLLTRFKKRGVKSGVEHSSSPCPSSVATPPGPDVKRKTTSCPAVPKLNAVIDMVVHDRSARRVYVGGLCTYSCGMFALCAARAKAAVILFSWTAGVMYSTLFTMPYLLVAHYHATGMLLAKGRTNTCIGSTFPSLLTQTGAYIPLIRGSHSGIIEILSNAGFPAIALAHVCKSALQQKHAQ</sequence>
<keyword evidence="4" id="KW-1185">Reference proteome</keyword>
<gene>
    <name evidence="3" type="ORF">EVAR_92432_1</name>
</gene>
<evidence type="ECO:0000313" key="4">
    <source>
        <dbReference type="Proteomes" id="UP000299102"/>
    </source>
</evidence>
<feature type="transmembrane region" description="Helical" evidence="2">
    <location>
        <begin position="160"/>
        <end position="180"/>
    </location>
</feature>
<dbReference type="OrthoDB" id="28755at2759"/>
<comment type="caution">
    <text evidence="3">The sequence shown here is derived from an EMBL/GenBank/DDBJ whole genome shotgun (WGS) entry which is preliminary data.</text>
</comment>
<reference evidence="3 4" key="1">
    <citation type="journal article" date="2019" name="Commun. Biol.">
        <title>The bagworm genome reveals a unique fibroin gene that provides high tensile strength.</title>
        <authorList>
            <person name="Kono N."/>
            <person name="Nakamura H."/>
            <person name="Ohtoshi R."/>
            <person name="Tomita M."/>
            <person name="Numata K."/>
            <person name="Arakawa K."/>
        </authorList>
    </citation>
    <scope>NUCLEOTIDE SEQUENCE [LARGE SCALE GENOMIC DNA]</scope>
</reference>
<feature type="transmembrane region" description="Helical" evidence="2">
    <location>
        <begin position="186"/>
        <end position="206"/>
    </location>
</feature>
<organism evidence="3 4">
    <name type="scientific">Eumeta variegata</name>
    <name type="common">Bagworm moth</name>
    <name type="synonym">Eumeta japonica</name>
    <dbReference type="NCBI Taxonomy" id="151549"/>
    <lineage>
        <taxon>Eukaryota</taxon>
        <taxon>Metazoa</taxon>
        <taxon>Ecdysozoa</taxon>
        <taxon>Arthropoda</taxon>
        <taxon>Hexapoda</taxon>
        <taxon>Insecta</taxon>
        <taxon>Pterygota</taxon>
        <taxon>Neoptera</taxon>
        <taxon>Endopterygota</taxon>
        <taxon>Lepidoptera</taxon>
        <taxon>Glossata</taxon>
        <taxon>Ditrysia</taxon>
        <taxon>Tineoidea</taxon>
        <taxon>Psychidae</taxon>
        <taxon>Oiketicinae</taxon>
        <taxon>Eumeta</taxon>
    </lineage>
</organism>
<keyword evidence="2" id="KW-0472">Membrane</keyword>
<accession>A0A4C1T9A8</accession>
<dbReference type="Proteomes" id="UP000299102">
    <property type="component" value="Unassembled WGS sequence"/>
</dbReference>
<keyword evidence="2" id="KW-1133">Transmembrane helix</keyword>